<dbReference type="AlphaFoldDB" id="A0A1Y2C4H7"/>
<keyword evidence="3" id="KW-1185">Reference proteome</keyword>
<sequence>MLGETSLSREPMEVDVDDLDLAVLDLPVDPVTANTVDPVTTSTTVPLETPIIAGSSSSEPAVPVEKEVDQDVSPPSPKGKAVLIRQDVDVQPLDVPVPVTATPVAKKKQFNHSLQSQCLSRNGSRQD</sequence>
<evidence type="ECO:0000256" key="1">
    <source>
        <dbReference type="SAM" id="MobiDB-lite"/>
    </source>
</evidence>
<name>A0A1Y2C4H7_9FUNG</name>
<evidence type="ECO:0000313" key="3">
    <source>
        <dbReference type="Proteomes" id="UP000193642"/>
    </source>
</evidence>
<comment type="caution">
    <text evidence="2">The sequence shown here is derived from an EMBL/GenBank/DDBJ whole genome shotgun (WGS) entry which is preliminary data.</text>
</comment>
<evidence type="ECO:0000313" key="2">
    <source>
        <dbReference type="EMBL" id="ORY41225.1"/>
    </source>
</evidence>
<dbReference type="EMBL" id="MCGO01000032">
    <property type="protein sequence ID" value="ORY41225.1"/>
    <property type="molecule type" value="Genomic_DNA"/>
</dbReference>
<organism evidence="2 3">
    <name type="scientific">Rhizoclosmatium globosum</name>
    <dbReference type="NCBI Taxonomy" id="329046"/>
    <lineage>
        <taxon>Eukaryota</taxon>
        <taxon>Fungi</taxon>
        <taxon>Fungi incertae sedis</taxon>
        <taxon>Chytridiomycota</taxon>
        <taxon>Chytridiomycota incertae sedis</taxon>
        <taxon>Chytridiomycetes</taxon>
        <taxon>Chytridiales</taxon>
        <taxon>Chytriomycetaceae</taxon>
        <taxon>Rhizoclosmatium</taxon>
    </lineage>
</organism>
<feature type="compositionally biased region" description="Polar residues" evidence="1">
    <location>
        <begin position="111"/>
        <end position="127"/>
    </location>
</feature>
<dbReference type="Proteomes" id="UP000193642">
    <property type="component" value="Unassembled WGS sequence"/>
</dbReference>
<protein>
    <submittedName>
        <fullName evidence="2">Uncharacterized protein</fullName>
    </submittedName>
</protein>
<proteinExistence type="predicted"/>
<accession>A0A1Y2C4H7</accession>
<feature type="region of interest" description="Disordered" evidence="1">
    <location>
        <begin position="47"/>
        <end position="80"/>
    </location>
</feature>
<feature type="region of interest" description="Disordered" evidence="1">
    <location>
        <begin position="108"/>
        <end position="127"/>
    </location>
</feature>
<gene>
    <name evidence="2" type="ORF">BCR33DRAFT_718885</name>
</gene>
<reference evidence="2 3" key="1">
    <citation type="submission" date="2016-07" db="EMBL/GenBank/DDBJ databases">
        <title>Pervasive Adenine N6-methylation of Active Genes in Fungi.</title>
        <authorList>
            <consortium name="DOE Joint Genome Institute"/>
            <person name="Mondo S.J."/>
            <person name="Dannebaum R.O."/>
            <person name="Kuo R.C."/>
            <person name="Labutti K."/>
            <person name="Haridas S."/>
            <person name="Kuo A."/>
            <person name="Salamov A."/>
            <person name="Ahrendt S.R."/>
            <person name="Lipzen A."/>
            <person name="Sullivan W."/>
            <person name="Andreopoulos W.B."/>
            <person name="Clum A."/>
            <person name="Lindquist E."/>
            <person name="Daum C."/>
            <person name="Ramamoorthy G.K."/>
            <person name="Gryganskyi A."/>
            <person name="Culley D."/>
            <person name="Magnuson J.K."/>
            <person name="James T.Y."/>
            <person name="O'Malley M.A."/>
            <person name="Stajich J.E."/>
            <person name="Spatafora J.W."/>
            <person name="Visel A."/>
            <person name="Grigoriev I.V."/>
        </authorList>
    </citation>
    <scope>NUCLEOTIDE SEQUENCE [LARGE SCALE GENOMIC DNA]</scope>
    <source>
        <strain evidence="2 3">JEL800</strain>
    </source>
</reference>